<protein>
    <submittedName>
        <fullName evidence="1">Uncharacterized protein</fullName>
    </submittedName>
</protein>
<name>A0AAE1K5W2_PETCI</name>
<keyword evidence="2" id="KW-1185">Reference proteome</keyword>
<feature type="non-terminal residue" evidence="1">
    <location>
        <position position="1"/>
    </location>
</feature>
<sequence>QPHTSNPPLFIPYSTQFPLFSPILTNPQPINLTQAILPSSSPILPSPLPPKPSPHHKAIDSKEGIIITNHCRRVGE</sequence>
<dbReference type="Proteomes" id="UP001286313">
    <property type="component" value="Unassembled WGS sequence"/>
</dbReference>
<accession>A0AAE1K5W2</accession>
<evidence type="ECO:0000313" key="2">
    <source>
        <dbReference type="Proteomes" id="UP001286313"/>
    </source>
</evidence>
<evidence type="ECO:0000313" key="1">
    <source>
        <dbReference type="EMBL" id="KAK3866436.1"/>
    </source>
</evidence>
<dbReference type="AlphaFoldDB" id="A0AAE1K5W2"/>
<proteinExistence type="predicted"/>
<organism evidence="1 2">
    <name type="scientific">Petrolisthes cinctipes</name>
    <name type="common">Flat porcelain crab</name>
    <dbReference type="NCBI Taxonomy" id="88211"/>
    <lineage>
        <taxon>Eukaryota</taxon>
        <taxon>Metazoa</taxon>
        <taxon>Ecdysozoa</taxon>
        <taxon>Arthropoda</taxon>
        <taxon>Crustacea</taxon>
        <taxon>Multicrustacea</taxon>
        <taxon>Malacostraca</taxon>
        <taxon>Eumalacostraca</taxon>
        <taxon>Eucarida</taxon>
        <taxon>Decapoda</taxon>
        <taxon>Pleocyemata</taxon>
        <taxon>Anomura</taxon>
        <taxon>Galatheoidea</taxon>
        <taxon>Porcellanidae</taxon>
        <taxon>Petrolisthes</taxon>
    </lineage>
</organism>
<dbReference type="EMBL" id="JAWQEG010003399">
    <property type="protein sequence ID" value="KAK3866436.1"/>
    <property type="molecule type" value="Genomic_DNA"/>
</dbReference>
<reference evidence="1" key="1">
    <citation type="submission" date="2023-10" db="EMBL/GenBank/DDBJ databases">
        <title>Genome assemblies of two species of porcelain crab, Petrolisthes cinctipes and Petrolisthes manimaculis (Anomura: Porcellanidae).</title>
        <authorList>
            <person name="Angst P."/>
        </authorList>
    </citation>
    <scope>NUCLEOTIDE SEQUENCE</scope>
    <source>
        <strain evidence="1">PB745_01</strain>
        <tissue evidence="1">Gill</tissue>
    </source>
</reference>
<gene>
    <name evidence="1" type="ORF">Pcinc_028043</name>
</gene>
<comment type="caution">
    <text evidence="1">The sequence shown here is derived from an EMBL/GenBank/DDBJ whole genome shotgun (WGS) entry which is preliminary data.</text>
</comment>